<sequence length="79" mass="8911">MISGANCPGRQSYMDSIVRVCNKHRVPIVRVPFVWISLTVPVEVPGFPAWFNVVYADDPAVYSVQLGEDYREEDVLIKA</sequence>
<reference evidence="1" key="1">
    <citation type="journal article" date="2019" name="bioRxiv">
        <title>The Genome of the Zebra Mussel, Dreissena polymorpha: A Resource for Invasive Species Research.</title>
        <authorList>
            <person name="McCartney M.A."/>
            <person name="Auch B."/>
            <person name="Kono T."/>
            <person name="Mallez S."/>
            <person name="Zhang Y."/>
            <person name="Obille A."/>
            <person name="Becker A."/>
            <person name="Abrahante J.E."/>
            <person name="Garbe J."/>
            <person name="Badalamenti J.P."/>
            <person name="Herman A."/>
            <person name="Mangelson H."/>
            <person name="Liachko I."/>
            <person name="Sullivan S."/>
            <person name="Sone E.D."/>
            <person name="Koren S."/>
            <person name="Silverstein K.A.T."/>
            <person name="Beckman K.B."/>
            <person name="Gohl D.M."/>
        </authorList>
    </citation>
    <scope>NUCLEOTIDE SEQUENCE</scope>
    <source>
        <strain evidence="1">Duluth1</strain>
        <tissue evidence="1">Whole animal</tissue>
    </source>
</reference>
<name>A0A9D4LPQ0_DREPO</name>
<dbReference type="EMBL" id="JAIWYP010000002">
    <property type="protein sequence ID" value="KAH3862702.1"/>
    <property type="molecule type" value="Genomic_DNA"/>
</dbReference>
<gene>
    <name evidence="1" type="ORF">DPMN_025675</name>
</gene>
<accession>A0A9D4LPQ0</accession>
<evidence type="ECO:0000313" key="1">
    <source>
        <dbReference type="EMBL" id="KAH3862702.1"/>
    </source>
</evidence>
<dbReference type="InterPro" id="IPR042567">
    <property type="entry name" value="SPIN/Ssty_sf"/>
</dbReference>
<organism evidence="1 2">
    <name type="scientific">Dreissena polymorpha</name>
    <name type="common">Zebra mussel</name>
    <name type="synonym">Mytilus polymorpha</name>
    <dbReference type="NCBI Taxonomy" id="45954"/>
    <lineage>
        <taxon>Eukaryota</taxon>
        <taxon>Metazoa</taxon>
        <taxon>Spiralia</taxon>
        <taxon>Lophotrochozoa</taxon>
        <taxon>Mollusca</taxon>
        <taxon>Bivalvia</taxon>
        <taxon>Autobranchia</taxon>
        <taxon>Heteroconchia</taxon>
        <taxon>Euheterodonta</taxon>
        <taxon>Imparidentia</taxon>
        <taxon>Neoheterodontei</taxon>
        <taxon>Myida</taxon>
        <taxon>Dreissenoidea</taxon>
        <taxon>Dreissenidae</taxon>
        <taxon>Dreissena</taxon>
    </lineage>
</organism>
<proteinExistence type="predicted"/>
<evidence type="ECO:0000313" key="2">
    <source>
        <dbReference type="Proteomes" id="UP000828390"/>
    </source>
</evidence>
<comment type="caution">
    <text evidence="1">The sequence shown here is derived from an EMBL/GenBank/DDBJ whole genome shotgun (WGS) entry which is preliminary data.</text>
</comment>
<dbReference type="Proteomes" id="UP000828390">
    <property type="component" value="Unassembled WGS sequence"/>
</dbReference>
<protein>
    <submittedName>
        <fullName evidence="1">Uncharacterized protein</fullName>
    </submittedName>
</protein>
<dbReference type="Gene3D" id="2.80.10.70">
    <property type="entry name" value="Spindlin/Ssty"/>
    <property type="match status" value="1"/>
</dbReference>
<keyword evidence="2" id="KW-1185">Reference proteome</keyword>
<reference evidence="1" key="2">
    <citation type="submission" date="2020-11" db="EMBL/GenBank/DDBJ databases">
        <authorList>
            <person name="McCartney M.A."/>
            <person name="Auch B."/>
            <person name="Kono T."/>
            <person name="Mallez S."/>
            <person name="Becker A."/>
            <person name="Gohl D.M."/>
            <person name="Silverstein K.A.T."/>
            <person name="Koren S."/>
            <person name="Bechman K.B."/>
            <person name="Herman A."/>
            <person name="Abrahante J.E."/>
            <person name="Garbe J."/>
        </authorList>
    </citation>
    <scope>NUCLEOTIDE SEQUENCE</scope>
    <source>
        <strain evidence="1">Duluth1</strain>
        <tissue evidence="1">Whole animal</tissue>
    </source>
</reference>
<dbReference type="AlphaFoldDB" id="A0A9D4LPQ0"/>